<dbReference type="SUPFAM" id="SSF48403">
    <property type="entry name" value="Ankyrin repeat"/>
    <property type="match status" value="1"/>
</dbReference>
<protein>
    <submittedName>
        <fullName evidence="3">Ankyrin repeat-containing protein</fullName>
    </submittedName>
</protein>
<dbReference type="PANTHER" id="PTHR24121:SF21">
    <property type="entry name" value="ANKYRIN REPEAT FAMILY PROTEIN"/>
    <property type="match status" value="1"/>
</dbReference>
<accession>A0A061FYH0</accession>
<dbReference type="InParanoid" id="A0A061FYH0"/>
<dbReference type="OMA" id="MARNNID"/>
<name>A0A061FYH0_THECC</name>
<gene>
    <name evidence="3" type="ORF">TCM_045224</name>
</gene>
<dbReference type="InterPro" id="IPR002110">
    <property type="entry name" value="Ankyrin_rpt"/>
</dbReference>
<dbReference type="AlphaFoldDB" id="A0A061FYH0"/>
<dbReference type="HOGENOM" id="CLU_967768_0_0_1"/>
<dbReference type="InterPro" id="IPR036770">
    <property type="entry name" value="Ankyrin_rpt-contain_sf"/>
</dbReference>
<organism evidence="3 4">
    <name type="scientific">Theobroma cacao</name>
    <name type="common">Cacao</name>
    <name type="synonym">Cocoa</name>
    <dbReference type="NCBI Taxonomy" id="3641"/>
    <lineage>
        <taxon>Eukaryota</taxon>
        <taxon>Viridiplantae</taxon>
        <taxon>Streptophyta</taxon>
        <taxon>Embryophyta</taxon>
        <taxon>Tracheophyta</taxon>
        <taxon>Spermatophyta</taxon>
        <taxon>Magnoliopsida</taxon>
        <taxon>eudicotyledons</taxon>
        <taxon>Gunneridae</taxon>
        <taxon>Pentapetalae</taxon>
        <taxon>rosids</taxon>
        <taxon>malvids</taxon>
        <taxon>Malvales</taxon>
        <taxon>Malvaceae</taxon>
        <taxon>Byttnerioideae</taxon>
        <taxon>Theobroma</taxon>
    </lineage>
</organism>
<evidence type="ECO:0000313" key="3">
    <source>
        <dbReference type="EMBL" id="EOY19849.1"/>
    </source>
</evidence>
<dbReference type="Gene3D" id="1.25.40.20">
    <property type="entry name" value="Ankyrin repeat-containing domain"/>
    <property type="match status" value="1"/>
</dbReference>
<dbReference type="Gramene" id="EOY19849">
    <property type="protein sequence ID" value="EOY19849"/>
    <property type="gene ID" value="TCM_045224"/>
</dbReference>
<dbReference type="PANTHER" id="PTHR24121">
    <property type="entry name" value="NO MECHANORECEPTOR POTENTIAL C, ISOFORM D-RELATED"/>
    <property type="match status" value="1"/>
</dbReference>
<dbReference type="eggNOG" id="KOG0504">
    <property type="taxonomic scope" value="Eukaryota"/>
</dbReference>
<evidence type="ECO:0000256" key="1">
    <source>
        <dbReference type="PROSITE-ProRule" id="PRU00023"/>
    </source>
</evidence>
<sequence length="288" mass="31760">MGFRAWLRQVLRTIQEKVDHFLGRGVRPEDEPNISGDNGTGTGTGSGNEESPQSPKSCICQRPWVPRQPSPHLPETNKEFYVEQGVPLYRATLNGDREKLQQILNPYGRTLLCSSITGARETALHVAVEARQVAVVKELVGRMESGDLELQDGRGNTAFCVAAATGSVNIAKILMDENADLAFIRGAENRTPLYIAAVCGYPEMLRFLYKKFEPHIPCLHEEEQRGIFFACIRAGLFDLAIRMLEVLGDVLAWPPNDDEETALGILARTLSAFAGKSSTTLKTPIDMC</sequence>
<feature type="repeat" description="ANK" evidence="1">
    <location>
        <begin position="154"/>
        <end position="186"/>
    </location>
</feature>
<evidence type="ECO:0000256" key="2">
    <source>
        <dbReference type="SAM" id="MobiDB-lite"/>
    </source>
</evidence>
<keyword evidence="1" id="KW-0040">ANK repeat</keyword>
<proteinExistence type="predicted"/>
<evidence type="ECO:0000313" key="4">
    <source>
        <dbReference type="Proteomes" id="UP000026915"/>
    </source>
</evidence>
<dbReference type="SMART" id="SM00248">
    <property type="entry name" value="ANK"/>
    <property type="match status" value="3"/>
</dbReference>
<dbReference type="EMBL" id="CM001888">
    <property type="protein sequence ID" value="EOY19849.1"/>
    <property type="molecule type" value="Genomic_DNA"/>
</dbReference>
<dbReference type="Proteomes" id="UP000026915">
    <property type="component" value="Chromosome 10"/>
</dbReference>
<keyword evidence="4" id="KW-1185">Reference proteome</keyword>
<dbReference type="Pfam" id="PF12796">
    <property type="entry name" value="Ank_2"/>
    <property type="match status" value="1"/>
</dbReference>
<dbReference type="PROSITE" id="PS50088">
    <property type="entry name" value="ANK_REPEAT"/>
    <property type="match status" value="1"/>
</dbReference>
<feature type="region of interest" description="Disordered" evidence="2">
    <location>
        <begin position="22"/>
        <end position="75"/>
    </location>
</feature>
<reference evidence="3 4" key="1">
    <citation type="journal article" date="2013" name="Genome Biol.">
        <title>The genome sequence of the most widely cultivated cacao type and its use to identify candidate genes regulating pod color.</title>
        <authorList>
            <person name="Motamayor J.C."/>
            <person name="Mockaitis K."/>
            <person name="Schmutz J."/>
            <person name="Haiminen N."/>
            <person name="Iii D.L."/>
            <person name="Cornejo O."/>
            <person name="Findley S.D."/>
            <person name="Zheng P."/>
            <person name="Utro F."/>
            <person name="Royaert S."/>
            <person name="Saski C."/>
            <person name="Jenkins J."/>
            <person name="Podicheti R."/>
            <person name="Zhao M."/>
            <person name="Scheffler B.E."/>
            <person name="Stack J.C."/>
            <person name="Feltus F.A."/>
            <person name="Mustiga G.M."/>
            <person name="Amores F."/>
            <person name="Phillips W."/>
            <person name="Marelli J.P."/>
            <person name="May G.D."/>
            <person name="Shapiro H."/>
            <person name="Ma J."/>
            <person name="Bustamante C.D."/>
            <person name="Schnell R.J."/>
            <person name="Main D."/>
            <person name="Gilbert D."/>
            <person name="Parida L."/>
            <person name="Kuhn D.N."/>
        </authorList>
    </citation>
    <scope>NUCLEOTIDE SEQUENCE [LARGE SCALE GENOMIC DNA]</scope>
    <source>
        <strain evidence="4">cv. Matina 1-6</strain>
    </source>
</reference>